<organism evidence="3 4">
    <name type="scientific">Micromonospora vinacea</name>
    <dbReference type="NCBI Taxonomy" id="709878"/>
    <lineage>
        <taxon>Bacteria</taxon>
        <taxon>Bacillati</taxon>
        <taxon>Actinomycetota</taxon>
        <taxon>Actinomycetes</taxon>
        <taxon>Micromonosporales</taxon>
        <taxon>Micromonosporaceae</taxon>
        <taxon>Micromonospora</taxon>
    </lineage>
</organism>
<dbReference type="PRINTS" id="PR00081">
    <property type="entry name" value="GDHRDH"/>
</dbReference>
<keyword evidence="4" id="KW-1185">Reference proteome</keyword>
<keyword evidence="2" id="KW-0560">Oxidoreductase</keyword>
<protein>
    <submittedName>
        <fullName evidence="3">NAD(P)-dependent dehydrogenase (Short-subunit alcohol dehydrogenase family)</fullName>
    </submittedName>
</protein>
<dbReference type="RefSeq" id="WP_196924226.1">
    <property type="nucleotide sequence ID" value="NZ_JADOTY010000001.1"/>
</dbReference>
<gene>
    <name evidence="3" type="ORF">IW249_006425</name>
</gene>
<dbReference type="CDD" id="cd05233">
    <property type="entry name" value="SDR_c"/>
    <property type="match status" value="1"/>
</dbReference>
<dbReference type="PANTHER" id="PTHR43639">
    <property type="entry name" value="OXIDOREDUCTASE, SHORT-CHAIN DEHYDROGENASE/REDUCTASE FAMILY (AFU_ORTHOLOGUE AFUA_5G02870)"/>
    <property type="match status" value="1"/>
</dbReference>
<dbReference type="EMBL" id="JADOTY010000001">
    <property type="protein sequence ID" value="MBG6106011.1"/>
    <property type="molecule type" value="Genomic_DNA"/>
</dbReference>
<evidence type="ECO:0000313" key="3">
    <source>
        <dbReference type="EMBL" id="MBG6106011.1"/>
    </source>
</evidence>
<dbReference type="PANTHER" id="PTHR43639:SF1">
    <property type="entry name" value="SHORT-CHAIN DEHYDROGENASE_REDUCTASE FAMILY PROTEIN"/>
    <property type="match status" value="1"/>
</dbReference>
<comment type="similarity">
    <text evidence="1">Belongs to the short-chain dehydrogenases/reductases (SDR) family.</text>
</comment>
<reference evidence="3 4" key="1">
    <citation type="submission" date="2020-11" db="EMBL/GenBank/DDBJ databases">
        <title>Sequencing the genomes of 1000 actinobacteria strains.</title>
        <authorList>
            <person name="Klenk H.-P."/>
        </authorList>
    </citation>
    <scope>NUCLEOTIDE SEQUENCE [LARGE SCALE GENOMIC DNA]</scope>
    <source>
        <strain evidence="3 4">DSM 101695</strain>
    </source>
</reference>
<dbReference type="InterPro" id="IPR020904">
    <property type="entry name" value="Sc_DH/Rdtase_CS"/>
</dbReference>
<accession>A0ABS0KBK4</accession>
<dbReference type="Gene3D" id="3.40.50.720">
    <property type="entry name" value="NAD(P)-binding Rossmann-like Domain"/>
    <property type="match status" value="1"/>
</dbReference>
<dbReference type="InterPro" id="IPR002347">
    <property type="entry name" value="SDR_fam"/>
</dbReference>
<dbReference type="PROSITE" id="PS00061">
    <property type="entry name" value="ADH_SHORT"/>
    <property type="match status" value="1"/>
</dbReference>
<proteinExistence type="inferred from homology"/>
<comment type="caution">
    <text evidence="3">The sequence shown here is derived from an EMBL/GenBank/DDBJ whole genome shotgun (WGS) entry which is preliminary data.</text>
</comment>
<evidence type="ECO:0000313" key="4">
    <source>
        <dbReference type="Proteomes" id="UP000631791"/>
    </source>
</evidence>
<dbReference type="NCBIfam" id="NF005559">
    <property type="entry name" value="PRK07231.1"/>
    <property type="match status" value="1"/>
</dbReference>
<dbReference type="PRINTS" id="PR00080">
    <property type="entry name" value="SDRFAMILY"/>
</dbReference>
<sequence>MNEGLPIHPLAGRTALITGGGRGIGASIAKLFATAGARLALTGRSEKSLRKVADSLQDGAVIIPSDLSRDGETERLFDATLARLGQLDILVNNVGALNFTQSQKLTEAEADDLWRLNARSPLILAGRAAEHMASRGGGSIVNLSSVIGSERAIANQTLYGATKAAVDGMTLAMAAEWGPKGVRVNAVRPAVTNTDMSAPIFANPEWKNTLTAQYALGRLGEPEDIAQAVLFFASPASSFVTGQLLSVDGGWISTLVH</sequence>
<evidence type="ECO:0000256" key="1">
    <source>
        <dbReference type="ARBA" id="ARBA00006484"/>
    </source>
</evidence>
<name>A0ABS0KBK4_9ACTN</name>
<dbReference type="SUPFAM" id="SSF51735">
    <property type="entry name" value="NAD(P)-binding Rossmann-fold domains"/>
    <property type="match status" value="1"/>
</dbReference>
<dbReference type="InterPro" id="IPR036291">
    <property type="entry name" value="NAD(P)-bd_dom_sf"/>
</dbReference>
<dbReference type="Proteomes" id="UP000631791">
    <property type="component" value="Unassembled WGS sequence"/>
</dbReference>
<evidence type="ECO:0000256" key="2">
    <source>
        <dbReference type="ARBA" id="ARBA00023002"/>
    </source>
</evidence>
<dbReference type="Pfam" id="PF13561">
    <property type="entry name" value="adh_short_C2"/>
    <property type="match status" value="1"/>
</dbReference>